<feature type="compositionally biased region" description="Pro residues" evidence="1">
    <location>
        <begin position="77"/>
        <end position="90"/>
    </location>
</feature>
<keyword evidence="3" id="KW-1185">Reference proteome</keyword>
<feature type="compositionally biased region" description="Low complexity" evidence="1">
    <location>
        <begin position="61"/>
        <end position="70"/>
    </location>
</feature>
<evidence type="ECO:0000313" key="2">
    <source>
        <dbReference type="EMBL" id="KAJ7605192.1"/>
    </source>
</evidence>
<protein>
    <submittedName>
        <fullName evidence="2">Uncharacterized protein</fullName>
    </submittedName>
</protein>
<organism evidence="2 3">
    <name type="scientific">Roridomyces roridus</name>
    <dbReference type="NCBI Taxonomy" id="1738132"/>
    <lineage>
        <taxon>Eukaryota</taxon>
        <taxon>Fungi</taxon>
        <taxon>Dikarya</taxon>
        <taxon>Basidiomycota</taxon>
        <taxon>Agaricomycotina</taxon>
        <taxon>Agaricomycetes</taxon>
        <taxon>Agaricomycetidae</taxon>
        <taxon>Agaricales</taxon>
        <taxon>Marasmiineae</taxon>
        <taxon>Mycenaceae</taxon>
        <taxon>Roridomyces</taxon>
    </lineage>
</organism>
<feature type="region of interest" description="Disordered" evidence="1">
    <location>
        <begin position="61"/>
        <end position="91"/>
    </location>
</feature>
<comment type="caution">
    <text evidence="2">The sequence shown here is derived from an EMBL/GenBank/DDBJ whole genome shotgun (WGS) entry which is preliminary data.</text>
</comment>
<name>A0AAD7AZ25_9AGAR</name>
<reference evidence="2" key="1">
    <citation type="submission" date="2023-03" db="EMBL/GenBank/DDBJ databases">
        <title>Massive genome expansion in bonnet fungi (Mycena s.s.) driven by repeated elements and novel gene families across ecological guilds.</title>
        <authorList>
            <consortium name="Lawrence Berkeley National Laboratory"/>
            <person name="Harder C.B."/>
            <person name="Miyauchi S."/>
            <person name="Viragh M."/>
            <person name="Kuo A."/>
            <person name="Thoen E."/>
            <person name="Andreopoulos B."/>
            <person name="Lu D."/>
            <person name="Skrede I."/>
            <person name="Drula E."/>
            <person name="Henrissat B."/>
            <person name="Morin E."/>
            <person name="Kohler A."/>
            <person name="Barry K."/>
            <person name="LaButti K."/>
            <person name="Morin E."/>
            <person name="Salamov A."/>
            <person name="Lipzen A."/>
            <person name="Mereny Z."/>
            <person name="Hegedus B."/>
            <person name="Baldrian P."/>
            <person name="Stursova M."/>
            <person name="Weitz H."/>
            <person name="Taylor A."/>
            <person name="Grigoriev I.V."/>
            <person name="Nagy L.G."/>
            <person name="Martin F."/>
            <person name="Kauserud H."/>
        </authorList>
    </citation>
    <scope>NUCLEOTIDE SEQUENCE</scope>
    <source>
        <strain evidence="2">9284</strain>
    </source>
</reference>
<gene>
    <name evidence="2" type="ORF">FB45DRAFT_1069568</name>
</gene>
<dbReference type="Proteomes" id="UP001221142">
    <property type="component" value="Unassembled WGS sequence"/>
</dbReference>
<dbReference type="EMBL" id="JARKIF010000080">
    <property type="protein sequence ID" value="KAJ7605192.1"/>
    <property type="molecule type" value="Genomic_DNA"/>
</dbReference>
<evidence type="ECO:0000313" key="3">
    <source>
        <dbReference type="Proteomes" id="UP001221142"/>
    </source>
</evidence>
<proteinExistence type="predicted"/>
<feature type="non-terminal residue" evidence="2">
    <location>
        <position position="120"/>
    </location>
</feature>
<dbReference type="AlphaFoldDB" id="A0AAD7AZ25"/>
<evidence type="ECO:0000256" key="1">
    <source>
        <dbReference type="SAM" id="MobiDB-lite"/>
    </source>
</evidence>
<accession>A0AAD7AZ25</accession>
<sequence>MATAIHTPSLHFRGTQPAIVSLPKAEFELNGFALDPRFYDDEEDYLDEYIMDLGADSESLLELESTSSSSNERAAPITPPPQFPPPPPDVPFSHADWTHSVTHVLACLSLLAVFWRLGAR</sequence>